<gene>
    <name evidence="1" type="ORF">AAND1436_LOCUS13619</name>
</gene>
<dbReference type="InterPro" id="IPR001920">
    <property type="entry name" value="Asp/Glu_race"/>
</dbReference>
<dbReference type="EMBL" id="HBGQ01027528">
    <property type="protein sequence ID" value="CAD9407837.1"/>
    <property type="molecule type" value="Transcribed_RNA"/>
</dbReference>
<dbReference type="Gene3D" id="3.40.50.1860">
    <property type="match status" value="1"/>
</dbReference>
<organism evidence="1">
    <name type="scientific">Alexandrium andersonii</name>
    <dbReference type="NCBI Taxonomy" id="327968"/>
    <lineage>
        <taxon>Eukaryota</taxon>
        <taxon>Sar</taxon>
        <taxon>Alveolata</taxon>
        <taxon>Dinophyceae</taxon>
        <taxon>Gonyaulacales</taxon>
        <taxon>Pyrocystaceae</taxon>
        <taxon>Alexandrium</taxon>
    </lineage>
</organism>
<name>A0A7S2BVB4_9DINO</name>
<evidence type="ECO:0000313" key="1">
    <source>
        <dbReference type="EMBL" id="CAD9407837.1"/>
    </source>
</evidence>
<reference evidence="1" key="1">
    <citation type="submission" date="2021-01" db="EMBL/GenBank/DDBJ databases">
        <authorList>
            <person name="Corre E."/>
            <person name="Pelletier E."/>
            <person name="Niang G."/>
            <person name="Scheremetjew M."/>
            <person name="Finn R."/>
            <person name="Kale V."/>
            <person name="Holt S."/>
            <person name="Cochrane G."/>
            <person name="Meng A."/>
            <person name="Brown T."/>
            <person name="Cohen L."/>
        </authorList>
    </citation>
    <scope>NUCLEOTIDE SEQUENCE</scope>
    <source>
        <strain evidence="1">CCMP2222</strain>
    </source>
</reference>
<dbReference type="GO" id="GO:0016855">
    <property type="term" value="F:racemase and epimerase activity, acting on amino acids and derivatives"/>
    <property type="evidence" value="ECO:0007669"/>
    <property type="project" value="InterPro"/>
</dbReference>
<protein>
    <submittedName>
        <fullName evidence="1">Uncharacterized protein</fullName>
    </submittedName>
</protein>
<accession>A0A7S2BVB4</accession>
<sequence length="163" mass="18241">MISVAFDKYDKIMILTANSATLKPQKDILLNSCGFDVDDTRFVIYGCQNVPGFDAVAKGEKVDVEYVTPGMVHMAKDILKKEPTIRAICLECTELPPYADALRKETGLPVFDAITCTDFFVSARKDNPRFGLNQWQNDWDGEVHEYELGANLTAEQEAKLQNA</sequence>
<dbReference type="AlphaFoldDB" id="A0A7S2BVB4"/>
<proteinExistence type="predicted"/>